<keyword evidence="4 6" id="KW-0808">Transferase</keyword>
<dbReference type="Proteomes" id="UP000228896">
    <property type="component" value="Unassembled WGS sequence"/>
</dbReference>
<organism evidence="8 9">
    <name type="scientific">Candidatus Falkowbacteria bacterium CG02_land_8_20_14_3_00_36_14</name>
    <dbReference type="NCBI Taxonomy" id="1974560"/>
    <lineage>
        <taxon>Bacteria</taxon>
        <taxon>Candidatus Falkowiibacteriota</taxon>
    </lineage>
</organism>
<name>A0A2M7DLF0_9BACT</name>
<evidence type="ECO:0000256" key="4">
    <source>
        <dbReference type="ARBA" id="ARBA00022679"/>
    </source>
</evidence>
<comment type="catalytic activity">
    <reaction evidence="6">
        <text>cytidine(1402) in 16S rRNA + S-adenosyl-L-methionine = 2'-O-methylcytidine(1402) in 16S rRNA + S-adenosyl-L-homocysteine + H(+)</text>
        <dbReference type="Rhea" id="RHEA:42924"/>
        <dbReference type="Rhea" id="RHEA-COMP:10285"/>
        <dbReference type="Rhea" id="RHEA-COMP:10286"/>
        <dbReference type="ChEBI" id="CHEBI:15378"/>
        <dbReference type="ChEBI" id="CHEBI:57856"/>
        <dbReference type="ChEBI" id="CHEBI:59789"/>
        <dbReference type="ChEBI" id="CHEBI:74495"/>
        <dbReference type="ChEBI" id="CHEBI:82748"/>
        <dbReference type="EC" id="2.1.1.198"/>
    </reaction>
</comment>
<comment type="similarity">
    <text evidence="6">Belongs to the methyltransferase superfamily. RsmI family.</text>
</comment>
<dbReference type="CDD" id="cd11648">
    <property type="entry name" value="RsmI"/>
    <property type="match status" value="1"/>
</dbReference>
<reference evidence="9" key="1">
    <citation type="submission" date="2017-09" db="EMBL/GenBank/DDBJ databases">
        <title>Depth-based differentiation of microbial function through sediment-hosted aquifers and enrichment of novel symbionts in the deep terrestrial subsurface.</title>
        <authorList>
            <person name="Probst A.J."/>
            <person name="Ladd B."/>
            <person name="Jarett J.K."/>
            <person name="Geller-Mcgrath D.E."/>
            <person name="Sieber C.M.K."/>
            <person name="Emerson J.B."/>
            <person name="Anantharaman K."/>
            <person name="Thomas B.C."/>
            <person name="Malmstrom R."/>
            <person name="Stieglmeier M."/>
            <person name="Klingl A."/>
            <person name="Woyke T."/>
            <person name="Ryan C.M."/>
            <person name="Banfield J.F."/>
        </authorList>
    </citation>
    <scope>NUCLEOTIDE SEQUENCE [LARGE SCALE GENOMIC DNA]</scope>
</reference>
<evidence type="ECO:0000256" key="5">
    <source>
        <dbReference type="ARBA" id="ARBA00022691"/>
    </source>
</evidence>
<comment type="subcellular location">
    <subcellularLocation>
        <location evidence="6">Cytoplasm</location>
    </subcellularLocation>
</comment>
<evidence type="ECO:0000313" key="8">
    <source>
        <dbReference type="EMBL" id="PIV50616.1"/>
    </source>
</evidence>
<sequence>MVEKSKTILYIVATPIGNLEDISLRAIRILGEVDFVLCEDTRVAKKLLAHYNISTPAISYHQHSDIKKLDYILDLLSQGKDIALVSDAGTPGISDPGGKLVQAVIARFGSEVNIESIPGPSAVTAALSISGIQTDKFIFMGFPPHKKGRQTFIHKILASEWPVVVYESKYRILRFLEELRFAVSEHNKKIESELDKENYESRIKNKADKNKKLKNINLSSVVVCRELSKMYETVYRGDIKIIIEKIKSHSNEQKGEFVVVIGK</sequence>
<dbReference type="InterPro" id="IPR008189">
    <property type="entry name" value="rRNA_ssu_MeTfrase_I"/>
</dbReference>
<evidence type="ECO:0000259" key="7">
    <source>
        <dbReference type="Pfam" id="PF00590"/>
    </source>
</evidence>
<keyword evidence="3 6" id="KW-0489">Methyltransferase</keyword>
<dbReference type="SUPFAM" id="SSF53790">
    <property type="entry name" value="Tetrapyrrole methylase"/>
    <property type="match status" value="1"/>
</dbReference>
<comment type="caution">
    <text evidence="8">The sequence shown here is derived from an EMBL/GenBank/DDBJ whole genome shotgun (WGS) entry which is preliminary data.</text>
</comment>
<dbReference type="PANTHER" id="PTHR46111:SF1">
    <property type="entry name" value="RIBOSOMAL RNA SMALL SUBUNIT METHYLTRANSFERASE I"/>
    <property type="match status" value="1"/>
</dbReference>
<dbReference type="GO" id="GO:0070677">
    <property type="term" value="F:rRNA (cytosine-2'-O-)-methyltransferase activity"/>
    <property type="evidence" value="ECO:0007669"/>
    <property type="project" value="UniProtKB-UniRule"/>
</dbReference>
<evidence type="ECO:0000256" key="1">
    <source>
        <dbReference type="ARBA" id="ARBA00022490"/>
    </source>
</evidence>
<proteinExistence type="inferred from homology"/>
<dbReference type="FunFam" id="3.40.1010.10:FF:000007">
    <property type="entry name" value="Ribosomal RNA small subunit methyltransferase I"/>
    <property type="match status" value="1"/>
</dbReference>
<dbReference type="InterPro" id="IPR014776">
    <property type="entry name" value="4pyrrole_Mease_sub2"/>
</dbReference>
<dbReference type="EMBL" id="PETS01000116">
    <property type="protein sequence ID" value="PIV50616.1"/>
    <property type="molecule type" value="Genomic_DNA"/>
</dbReference>
<evidence type="ECO:0000256" key="6">
    <source>
        <dbReference type="HAMAP-Rule" id="MF_01877"/>
    </source>
</evidence>
<dbReference type="NCBIfam" id="TIGR00096">
    <property type="entry name" value="16S rRNA (cytidine(1402)-2'-O)-methyltransferase"/>
    <property type="match status" value="1"/>
</dbReference>
<keyword evidence="2 6" id="KW-0698">rRNA processing</keyword>
<dbReference type="HAMAP" id="MF_01877">
    <property type="entry name" value="16SrRNA_methyltr_I"/>
    <property type="match status" value="1"/>
</dbReference>
<feature type="domain" description="Tetrapyrrole methylase" evidence="7">
    <location>
        <begin position="9"/>
        <end position="239"/>
    </location>
</feature>
<dbReference type="GO" id="GO:0005737">
    <property type="term" value="C:cytoplasm"/>
    <property type="evidence" value="ECO:0007669"/>
    <property type="project" value="UniProtKB-SubCell"/>
</dbReference>
<evidence type="ECO:0000256" key="2">
    <source>
        <dbReference type="ARBA" id="ARBA00022552"/>
    </source>
</evidence>
<evidence type="ECO:0000256" key="3">
    <source>
        <dbReference type="ARBA" id="ARBA00022603"/>
    </source>
</evidence>
<dbReference type="Gene3D" id="3.30.950.10">
    <property type="entry name" value="Methyltransferase, Cobalt-precorrin-4 Transmethylase, Domain 2"/>
    <property type="match status" value="1"/>
</dbReference>
<protein>
    <recommendedName>
        <fullName evidence="6">Ribosomal RNA small subunit methyltransferase I</fullName>
        <ecNumber evidence="6">2.1.1.198</ecNumber>
    </recommendedName>
    <alternativeName>
        <fullName evidence="6">16S rRNA 2'-O-ribose C1402 methyltransferase</fullName>
    </alternativeName>
    <alternativeName>
        <fullName evidence="6">rRNA (cytidine-2'-O-)-methyltransferase RsmI</fullName>
    </alternativeName>
</protein>
<dbReference type="EC" id="2.1.1.198" evidence="6"/>
<dbReference type="Gene3D" id="3.40.1010.10">
    <property type="entry name" value="Cobalt-precorrin-4 Transmethylase, Domain 1"/>
    <property type="match status" value="1"/>
</dbReference>
<comment type="function">
    <text evidence="6">Catalyzes the 2'-O-methylation of the ribose of cytidine 1402 (C1402) in 16S rRNA.</text>
</comment>
<dbReference type="PANTHER" id="PTHR46111">
    <property type="entry name" value="RIBOSOMAL RNA SMALL SUBUNIT METHYLTRANSFERASE I"/>
    <property type="match status" value="1"/>
</dbReference>
<dbReference type="PIRSF" id="PIRSF005917">
    <property type="entry name" value="MTase_YraL"/>
    <property type="match status" value="1"/>
</dbReference>
<dbReference type="InterPro" id="IPR018063">
    <property type="entry name" value="SAM_MeTrfase_RsmI_CS"/>
</dbReference>
<keyword evidence="5 6" id="KW-0949">S-adenosyl-L-methionine</keyword>
<dbReference type="AlphaFoldDB" id="A0A2M7DLF0"/>
<dbReference type="PROSITE" id="PS01296">
    <property type="entry name" value="RSMI"/>
    <property type="match status" value="1"/>
</dbReference>
<accession>A0A2M7DLF0</accession>
<dbReference type="Pfam" id="PF00590">
    <property type="entry name" value="TP_methylase"/>
    <property type="match status" value="1"/>
</dbReference>
<dbReference type="InterPro" id="IPR035996">
    <property type="entry name" value="4pyrrol_Methylase_sf"/>
</dbReference>
<keyword evidence="1 6" id="KW-0963">Cytoplasm</keyword>
<gene>
    <name evidence="6 8" type="primary">rsmI</name>
    <name evidence="8" type="ORF">COS18_04515</name>
</gene>
<dbReference type="InterPro" id="IPR014777">
    <property type="entry name" value="4pyrrole_Mease_sub1"/>
</dbReference>
<evidence type="ECO:0000313" key="9">
    <source>
        <dbReference type="Proteomes" id="UP000228896"/>
    </source>
</evidence>
<dbReference type="InterPro" id="IPR000878">
    <property type="entry name" value="4pyrrol_Mease"/>
</dbReference>